<name>A0A2A4FS10_9SPHN</name>
<protein>
    <submittedName>
        <fullName evidence="2">Uncharacterized protein</fullName>
    </submittedName>
</protein>
<proteinExistence type="predicted"/>
<comment type="caution">
    <text evidence="2">The sequence shown here is derived from an EMBL/GenBank/DDBJ whole genome shotgun (WGS) entry which is preliminary data.</text>
</comment>
<dbReference type="RefSeq" id="WP_066969425.1">
    <property type="nucleotide sequence ID" value="NZ_CP023449.1"/>
</dbReference>
<accession>A0A2A4FS10</accession>
<evidence type="ECO:0000256" key="1">
    <source>
        <dbReference type="SAM" id="SignalP"/>
    </source>
</evidence>
<evidence type="ECO:0000313" key="2">
    <source>
        <dbReference type="EMBL" id="PCE40967.1"/>
    </source>
</evidence>
<evidence type="ECO:0000313" key="3">
    <source>
        <dbReference type="Proteomes" id="UP000218934"/>
    </source>
</evidence>
<reference evidence="2 3" key="1">
    <citation type="submission" date="2017-09" db="EMBL/GenBank/DDBJ databases">
        <title>The Catabolism of 3,6-Dichlorosalicylic acid is Initiated by the Cytochrome P450 Monooxygenase DsmABC in Rhizorhabdus dicambivorans Ndbn-20.</title>
        <authorList>
            <person name="Na L."/>
        </authorList>
    </citation>
    <scope>NUCLEOTIDE SEQUENCE [LARGE SCALE GENOMIC DNA]</scope>
    <source>
        <strain evidence="2 3">Ndbn-20m</strain>
    </source>
</reference>
<keyword evidence="3" id="KW-1185">Reference proteome</keyword>
<organism evidence="2 3">
    <name type="scientific">Rhizorhabdus dicambivorans</name>
    <dbReference type="NCBI Taxonomy" id="1850238"/>
    <lineage>
        <taxon>Bacteria</taxon>
        <taxon>Pseudomonadati</taxon>
        <taxon>Pseudomonadota</taxon>
        <taxon>Alphaproteobacteria</taxon>
        <taxon>Sphingomonadales</taxon>
        <taxon>Sphingomonadaceae</taxon>
        <taxon>Rhizorhabdus</taxon>
    </lineage>
</organism>
<dbReference type="Proteomes" id="UP000218934">
    <property type="component" value="Unassembled WGS sequence"/>
</dbReference>
<keyword evidence="1" id="KW-0732">Signal</keyword>
<dbReference type="KEGG" id="rdi:CMV14_15450"/>
<gene>
    <name evidence="2" type="ORF">COO09_17360</name>
</gene>
<feature type="signal peptide" evidence="1">
    <location>
        <begin position="1"/>
        <end position="20"/>
    </location>
</feature>
<feature type="chain" id="PRO_5012110522" evidence="1">
    <location>
        <begin position="21"/>
        <end position="83"/>
    </location>
</feature>
<dbReference type="EMBL" id="NWUF01000020">
    <property type="protein sequence ID" value="PCE40967.1"/>
    <property type="molecule type" value="Genomic_DNA"/>
</dbReference>
<dbReference type="AlphaFoldDB" id="A0A2A4FS10"/>
<sequence length="83" mass="8592">MFKLVLAIALAAGSAAAAQAIPVAKDRPSQPEQVLTAKAPRQIAGPVKIRVRQHGTATLGLTNAPAQNAQLAYRQPATLSPLD</sequence>